<dbReference type="InterPro" id="IPR012910">
    <property type="entry name" value="Plug_dom"/>
</dbReference>
<dbReference type="EMBL" id="QTJU01000008">
    <property type="protein sequence ID" value="RFM26629.1"/>
    <property type="molecule type" value="Genomic_DNA"/>
</dbReference>
<evidence type="ECO:0000313" key="4">
    <source>
        <dbReference type="Proteomes" id="UP000261284"/>
    </source>
</evidence>
<evidence type="ECO:0000256" key="1">
    <source>
        <dbReference type="SAM" id="Phobius"/>
    </source>
</evidence>
<dbReference type="SUPFAM" id="SSF56935">
    <property type="entry name" value="Porins"/>
    <property type="match status" value="1"/>
</dbReference>
<proteinExistence type="predicted"/>
<dbReference type="Proteomes" id="UP000261284">
    <property type="component" value="Unassembled WGS sequence"/>
</dbReference>
<dbReference type="SUPFAM" id="SSF49464">
    <property type="entry name" value="Carboxypeptidase regulatory domain-like"/>
    <property type="match status" value="1"/>
</dbReference>
<dbReference type="Pfam" id="PF13715">
    <property type="entry name" value="CarbopepD_reg_2"/>
    <property type="match status" value="1"/>
</dbReference>
<organism evidence="3 4">
    <name type="scientific">Deminuibacter soli</name>
    <dbReference type="NCBI Taxonomy" id="2291815"/>
    <lineage>
        <taxon>Bacteria</taxon>
        <taxon>Pseudomonadati</taxon>
        <taxon>Bacteroidota</taxon>
        <taxon>Chitinophagia</taxon>
        <taxon>Chitinophagales</taxon>
        <taxon>Chitinophagaceae</taxon>
        <taxon>Deminuibacter</taxon>
    </lineage>
</organism>
<accession>A0A3E1NF89</accession>
<dbReference type="InterPro" id="IPR037066">
    <property type="entry name" value="Plug_dom_sf"/>
</dbReference>
<keyword evidence="4" id="KW-1185">Reference proteome</keyword>
<dbReference type="OrthoDB" id="1112758at2"/>
<feature type="transmembrane region" description="Helical" evidence="1">
    <location>
        <begin position="35"/>
        <end position="55"/>
    </location>
</feature>
<feature type="domain" description="TonB-dependent receptor plug" evidence="2">
    <location>
        <begin position="156"/>
        <end position="212"/>
    </location>
</feature>
<keyword evidence="1" id="KW-1133">Transmembrane helix</keyword>
<evidence type="ECO:0000259" key="2">
    <source>
        <dbReference type="Pfam" id="PF07715"/>
    </source>
</evidence>
<dbReference type="InterPro" id="IPR008969">
    <property type="entry name" value="CarboxyPept-like_regulatory"/>
</dbReference>
<keyword evidence="1" id="KW-0472">Membrane</keyword>
<dbReference type="Gene3D" id="2.60.40.1120">
    <property type="entry name" value="Carboxypeptidase-like, regulatory domain"/>
    <property type="match status" value="1"/>
</dbReference>
<keyword evidence="1" id="KW-0812">Transmembrane</keyword>
<dbReference type="Gene3D" id="2.170.130.10">
    <property type="entry name" value="TonB-dependent receptor, plug domain"/>
    <property type="match status" value="1"/>
</dbReference>
<protein>
    <recommendedName>
        <fullName evidence="2">TonB-dependent receptor plug domain-containing protein</fullName>
    </recommendedName>
</protein>
<comment type="caution">
    <text evidence="3">The sequence shown here is derived from an EMBL/GenBank/DDBJ whole genome shotgun (WGS) entry which is preliminary data.</text>
</comment>
<evidence type="ECO:0000313" key="3">
    <source>
        <dbReference type="EMBL" id="RFM26629.1"/>
    </source>
</evidence>
<gene>
    <name evidence="3" type="ORF">DXN05_18835</name>
</gene>
<name>A0A3E1NF89_9BACT</name>
<dbReference type="RefSeq" id="WP_116848833.1">
    <property type="nucleotide sequence ID" value="NZ_QTJU01000008.1"/>
</dbReference>
<dbReference type="Pfam" id="PF07715">
    <property type="entry name" value="Plug"/>
    <property type="match status" value="1"/>
</dbReference>
<reference evidence="3 4" key="1">
    <citation type="submission" date="2018-08" db="EMBL/GenBank/DDBJ databases">
        <title>Chitinophagaceae sp. K23C18032701, a novel bacterium isolated from forest soil.</title>
        <authorList>
            <person name="Wang C."/>
        </authorList>
    </citation>
    <scope>NUCLEOTIDE SEQUENCE [LARGE SCALE GENOMIC DNA]</scope>
    <source>
        <strain evidence="3 4">K23C18032701</strain>
    </source>
</reference>
<sequence>MKTRVNREPGGALPGKIPYCNSFTVFSKRKLQQSLLLLLCILTGTGSLFAQNHVFTVRGLIENARHQAVEGADVMLKYGSLRKTMHAVTDASGVFTFSNVTGAAPCTFDISHVGYAPQSITKDYSHAAKEESLYIALKDRDQNLEEVIVSYGRQQKRNITGSVVQLDAASMQDMPVGQFAQQLQGKAAGVEIMQNSGQPGRGMDFRIRGAASLHQATHPCL</sequence>
<dbReference type="AlphaFoldDB" id="A0A3E1NF89"/>